<dbReference type="GO" id="GO:0008270">
    <property type="term" value="F:zinc ion binding"/>
    <property type="evidence" value="ECO:0007669"/>
    <property type="project" value="UniProtKB-KW"/>
</dbReference>
<evidence type="ECO:0000256" key="3">
    <source>
        <dbReference type="ARBA" id="ARBA00022722"/>
    </source>
</evidence>
<name>A0A816SUE1_9BILA</name>
<keyword evidence="5" id="KW-0378">Hydrolase</keyword>
<feature type="domain" description="Peptidase A2" evidence="8">
    <location>
        <begin position="288"/>
        <end position="365"/>
    </location>
</feature>
<dbReference type="SUPFAM" id="SSF57756">
    <property type="entry name" value="Retrovirus zinc finger-like domains"/>
    <property type="match status" value="1"/>
</dbReference>
<accession>A0A816SUE1</accession>
<evidence type="ECO:0000256" key="1">
    <source>
        <dbReference type="ARBA" id="ARBA00022679"/>
    </source>
</evidence>
<keyword evidence="4" id="KW-0255">Endonuclease</keyword>
<dbReference type="InterPro" id="IPR021109">
    <property type="entry name" value="Peptidase_aspartic_dom_sf"/>
</dbReference>
<evidence type="ECO:0000313" key="10">
    <source>
        <dbReference type="Proteomes" id="UP000663856"/>
    </source>
</evidence>
<dbReference type="GO" id="GO:0004519">
    <property type="term" value="F:endonuclease activity"/>
    <property type="evidence" value="ECO:0007669"/>
    <property type="project" value="UniProtKB-KW"/>
</dbReference>
<dbReference type="AlphaFoldDB" id="A0A816SUE1"/>
<dbReference type="InterPro" id="IPR050951">
    <property type="entry name" value="Retrovirus_Pol_polyprotein"/>
</dbReference>
<evidence type="ECO:0008006" key="11">
    <source>
        <dbReference type="Google" id="ProtNLM"/>
    </source>
</evidence>
<keyword evidence="6" id="KW-0479">Metal-binding</keyword>
<feature type="domain" description="CCHC-type" evidence="7">
    <location>
        <begin position="235"/>
        <end position="251"/>
    </location>
</feature>
<dbReference type="SMART" id="SM00343">
    <property type="entry name" value="ZnF_C2HC"/>
    <property type="match status" value="2"/>
</dbReference>
<dbReference type="GO" id="GO:0004190">
    <property type="term" value="F:aspartic-type endopeptidase activity"/>
    <property type="evidence" value="ECO:0007669"/>
    <property type="project" value="InterPro"/>
</dbReference>
<sequence length="463" mass="53253">MPVSRPAIQQTPRSTTYRLHEFDPSSYDWDDWEILFNTYIDVEGITDDRKKRNLLITALSVQPFKTLISICKPKKPNECSFQEILQKLRTNYTRVTFSSTERIKFFATRQDSSQTLTDFANGLRDNTVTCNFPVDFYEQALITAFVGGLRNDHIRQHLMQQNLETFEQTLSTARTFESVLIQGANVKRDLSEDFSVMKIHERRKQNTNLLNDQSICLSCESSDHARSKCRFRNVKCHKCNKEGHIAKVCRSNITSNESNVNTISSATRKRTTGEQPIQVVTYIDGLEVKFELDTGSPITIINENIWNKMGKPNLQSVKSVHNSFSGHSIPLKGEKMVMVNYRGLRARLRILVGDKNRNNILGRNWINALHLNETSLGELINNNKVPHVNAKISNLNEFMHSHNDIFKEGLGCCKMKTHLYNKYSSTPHVSSSDQRSQRCRSSSIFKEPVRELIEENLKRRSVM</sequence>
<organism evidence="9 10">
    <name type="scientific">Rotaria magnacalcarata</name>
    <dbReference type="NCBI Taxonomy" id="392030"/>
    <lineage>
        <taxon>Eukaryota</taxon>
        <taxon>Metazoa</taxon>
        <taxon>Spiralia</taxon>
        <taxon>Gnathifera</taxon>
        <taxon>Rotifera</taxon>
        <taxon>Eurotatoria</taxon>
        <taxon>Bdelloidea</taxon>
        <taxon>Philodinida</taxon>
        <taxon>Philodinidae</taxon>
        <taxon>Rotaria</taxon>
    </lineage>
</organism>
<dbReference type="Gene3D" id="4.10.60.10">
    <property type="entry name" value="Zinc finger, CCHC-type"/>
    <property type="match status" value="1"/>
</dbReference>
<dbReference type="PROSITE" id="PS50158">
    <property type="entry name" value="ZF_CCHC"/>
    <property type="match status" value="1"/>
</dbReference>
<keyword evidence="3" id="KW-0540">Nuclease</keyword>
<keyword evidence="2" id="KW-0548">Nucleotidyltransferase</keyword>
<gene>
    <name evidence="9" type="ORF">WKI299_LOCUS18609</name>
</gene>
<evidence type="ECO:0000256" key="2">
    <source>
        <dbReference type="ARBA" id="ARBA00022695"/>
    </source>
</evidence>
<dbReference type="Proteomes" id="UP000663856">
    <property type="component" value="Unassembled WGS sequence"/>
</dbReference>
<evidence type="ECO:0000259" key="8">
    <source>
        <dbReference type="PROSITE" id="PS50175"/>
    </source>
</evidence>
<comment type="caution">
    <text evidence="9">The sequence shown here is derived from an EMBL/GenBank/DDBJ whole genome shotgun (WGS) entry which is preliminary data.</text>
</comment>
<dbReference type="SUPFAM" id="SSF50630">
    <property type="entry name" value="Acid proteases"/>
    <property type="match status" value="1"/>
</dbReference>
<keyword evidence="6" id="KW-0862">Zinc</keyword>
<dbReference type="PANTHER" id="PTHR37984:SF5">
    <property type="entry name" value="PROTEIN NYNRIN-LIKE"/>
    <property type="match status" value="1"/>
</dbReference>
<protein>
    <recommendedName>
        <fullName evidence="11">CCHC-type domain-containing protein</fullName>
    </recommendedName>
</protein>
<keyword evidence="6" id="KW-0863">Zinc-finger</keyword>
<keyword evidence="1" id="KW-0808">Transferase</keyword>
<dbReference type="PROSITE" id="PS50175">
    <property type="entry name" value="ASP_PROT_RETROV"/>
    <property type="match status" value="1"/>
</dbReference>
<dbReference type="GO" id="GO:0016779">
    <property type="term" value="F:nucleotidyltransferase activity"/>
    <property type="evidence" value="ECO:0007669"/>
    <property type="project" value="UniProtKB-KW"/>
</dbReference>
<dbReference type="InterPro" id="IPR001878">
    <property type="entry name" value="Znf_CCHC"/>
</dbReference>
<evidence type="ECO:0000256" key="5">
    <source>
        <dbReference type="ARBA" id="ARBA00022801"/>
    </source>
</evidence>
<dbReference type="PANTHER" id="PTHR37984">
    <property type="entry name" value="PROTEIN CBG26694"/>
    <property type="match status" value="1"/>
</dbReference>
<dbReference type="InterPro" id="IPR001995">
    <property type="entry name" value="Peptidase_A2_cat"/>
</dbReference>
<dbReference type="GO" id="GO:0006508">
    <property type="term" value="P:proteolysis"/>
    <property type="evidence" value="ECO:0007669"/>
    <property type="project" value="InterPro"/>
</dbReference>
<evidence type="ECO:0000256" key="6">
    <source>
        <dbReference type="PROSITE-ProRule" id="PRU00047"/>
    </source>
</evidence>
<evidence type="ECO:0000259" key="7">
    <source>
        <dbReference type="PROSITE" id="PS50158"/>
    </source>
</evidence>
<dbReference type="GO" id="GO:0003676">
    <property type="term" value="F:nucleic acid binding"/>
    <property type="evidence" value="ECO:0007669"/>
    <property type="project" value="InterPro"/>
</dbReference>
<evidence type="ECO:0000256" key="4">
    <source>
        <dbReference type="ARBA" id="ARBA00022759"/>
    </source>
</evidence>
<dbReference type="EMBL" id="CAJNRF010007578">
    <property type="protein sequence ID" value="CAF2092912.1"/>
    <property type="molecule type" value="Genomic_DNA"/>
</dbReference>
<dbReference type="Gene3D" id="2.40.70.10">
    <property type="entry name" value="Acid Proteases"/>
    <property type="match status" value="1"/>
</dbReference>
<proteinExistence type="predicted"/>
<dbReference type="InterPro" id="IPR036875">
    <property type="entry name" value="Znf_CCHC_sf"/>
</dbReference>
<reference evidence="9" key="1">
    <citation type="submission" date="2021-02" db="EMBL/GenBank/DDBJ databases">
        <authorList>
            <person name="Nowell W R."/>
        </authorList>
    </citation>
    <scope>NUCLEOTIDE SEQUENCE</scope>
</reference>
<evidence type="ECO:0000313" key="9">
    <source>
        <dbReference type="EMBL" id="CAF2092912.1"/>
    </source>
</evidence>